<gene>
    <name evidence="2" type="ORF">QI031_07895</name>
</gene>
<keyword evidence="1" id="KW-1133">Transmembrane helix</keyword>
<evidence type="ECO:0000313" key="3">
    <source>
        <dbReference type="Proteomes" id="UP001223520"/>
    </source>
</evidence>
<keyword evidence="1" id="KW-0812">Transmembrane</keyword>
<feature type="transmembrane region" description="Helical" evidence="1">
    <location>
        <begin position="7"/>
        <end position="32"/>
    </location>
</feature>
<evidence type="ECO:0008006" key="4">
    <source>
        <dbReference type="Google" id="ProtNLM"/>
    </source>
</evidence>
<dbReference type="KEGG" id="hbq:QI031_07895"/>
<keyword evidence="1" id="KW-0472">Membrane</keyword>
<dbReference type="RefSeq" id="WP_281484637.1">
    <property type="nucleotide sequence ID" value="NZ_CP124543.1"/>
</dbReference>
<accession>A0AAJ6NVU1</accession>
<reference evidence="2 3" key="1">
    <citation type="journal article" date="2023" name="Limnol Oceanogr Lett">
        <title>Environmental adaptations by the intertidal Antarctic cyanobacterium Halotia branconii CENA392 as revealed using long-read genome sequencing.</title>
        <authorList>
            <person name="Dextro R.B."/>
            <person name="Delbaje E."/>
            <person name="Freitas P.N.N."/>
            <person name="Geraldes V."/>
            <person name="Pinto E."/>
            <person name="Long P.F."/>
            <person name="Fiore M.F."/>
        </authorList>
    </citation>
    <scope>NUCLEOTIDE SEQUENCE [LARGE SCALE GENOMIC DNA]</scope>
    <source>
        <strain evidence="2 3">CENA392</strain>
    </source>
</reference>
<dbReference type="Proteomes" id="UP001223520">
    <property type="component" value="Chromosome"/>
</dbReference>
<proteinExistence type="predicted"/>
<dbReference type="AlphaFoldDB" id="A0AAJ6NVU1"/>
<protein>
    <recommendedName>
        <fullName evidence="4">DUF1574 domain-containing protein</fullName>
    </recommendedName>
</protein>
<dbReference type="EMBL" id="CP124543">
    <property type="protein sequence ID" value="WGV27399.1"/>
    <property type="molecule type" value="Genomic_DNA"/>
</dbReference>
<name>A0AAJ6NVU1_9CYAN</name>
<sequence length="334" mass="38849">MLGYFKTYFTVVGVLLSSVGAINLAIDPLWYFNGNKLTHVNRAFNERLTKTNLLLHSNRQKYDCLIFGSSRVTLLNSKLFKNNHCFNYSFSAGRAEEFAKYAAYAKNKGVNPKTVYVGIDAFNFIIDDRPLKQNVEVAEPKPIYQSYLLSFETLEFSLKTIAGIWNTSEVRFYDQFFQGRVSKHTSHYKPKFSDKSYKQKCEFSRIPYYTKIQQIFPNAKIISYVPPISAWKVFNDSYARGLLDCQLAGIYQVAKSFDVTYDFSYPSKLTTRTDNTYDGSHYYPNVNDQIAKVLEGEQTNLGIRVNQYSLNEYQQFHRTKLKEFLQKQGEESRW</sequence>
<organism evidence="2 3">
    <name type="scientific">Halotia branconii CENA392</name>
    <dbReference type="NCBI Taxonomy" id="1539056"/>
    <lineage>
        <taxon>Bacteria</taxon>
        <taxon>Bacillati</taxon>
        <taxon>Cyanobacteriota</taxon>
        <taxon>Cyanophyceae</taxon>
        <taxon>Nostocales</taxon>
        <taxon>Nodulariaceae</taxon>
        <taxon>Halotia</taxon>
    </lineage>
</organism>
<evidence type="ECO:0000256" key="1">
    <source>
        <dbReference type="SAM" id="Phobius"/>
    </source>
</evidence>
<keyword evidence="3" id="KW-1185">Reference proteome</keyword>
<evidence type="ECO:0000313" key="2">
    <source>
        <dbReference type="EMBL" id="WGV27399.1"/>
    </source>
</evidence>